<gene>
    <name evidence="3" type="ORF">ACFOPH_13065</name>
</gene>
<keyword evidence="3" id="KW-0966">Cell projection</keyword>
<dbReference type="EMBL" id="JBHRVV010000001">
    <property type="protein sequence ID" value="MFC3459165.1"/>
    <property type="molecule type" value="Genomic_DNA"/>
</dbReference>
<keyword evidence="4" id="KW-1185">Reference proteome</keyword>
<proteinExistence type="predicted"/>
<feature type="domain" description="Flagellar hook-length control protein-like C-terminal" evidence="2">
    <location>
        <begin position="289"/>
        <end position="357"/>
    </location>
</feature>
<reference evidence="4" key="1">
    <citation type="journal article" date="2019" name="Int. J. Syst. Evol. Microbiol.">
        <title>The Global Catalogue of Microorganisms (GCM) 10K type strain sequencing project: providing services to taxonomists for standard genome sequencing and annotation.</title>
        <authorList>
            <consortium name="The Broad Institute Genomics Platform"/>
            <consortium name="The Broad Institute Genome Sequencing Center for Infectious Disease"/>
            <person name="Wu L."/>
            <person name="Ma J."/>
        </authorList>
    </citation>
    <scope>NUCLEOTIDE SEQUENCE [LARGE SCALE GENOMIC DNA]</scope>
    <source>
        <strain evidence="4">CCM 7480</strain>
    </source>
</reference>
<dbReference type="Pfam" id="PF02120">
    <property type="entry name" value="Flg_hook"/>
    <property type="match status" value="1"/>
</dbReference>
<evidence type="ECO:0000313" key="4">
    <source>
        <dbReference type="Proteomes" id="UP001595665"/>
    </source>
</evidence>
<organism evidence="3 4">
    <name type="scientific">Massilia haematophila</name>
    <dbReference type="NCBI Taxonomy" id="457923"/>
    <lineage>
        <taxon>Bacteria</taxon>
        <taxon>Pseudomonadati</taxon>
        <taxon>Pseudomonadota</taxon>
        <taxon>Betaproteobacteria</taxon>
        <taxon>Burkholderiales</taxon>
        <taxon>Oxalobacteraceae</taxon>
        <taxon>Telluria group</taxon>
        <taxon>Massilia</taxon>
    </lineage>
</organism>
<name>A0ABV7PKH9_9BURK</name>
<accession>A0ABV7PKH9</accession>
<dbReference type="InterPro" id="IPR038610">
    <property type="entry name" value="FliK-like_C_sf"/>
</dbReference>
<evidence type="ECO:0000259" key="2">
    <source>
        <dbReference type="Pfam" id="PF02120"/>
    </source>
</evidence>
<keyword evidence="3" id="KW-0969">Cilium</keyword>
<dbReference type="Proteomes" id="UP001595665">
    <property type="component" value="Unassembled WGS sequence"/>
</dbReference>
<dbReference type="InterPro" id="IPR021136">
    <property type="entry name" value="Flagellar_hook_control-like_C"/>
</dbReference>
<dbReference type="RefSeq" id="WP_379735690.1">
    <property type="nucleotide sequence ID" value="NZ_JBHRVV010000001.1"/>
</dbReference>
<protein>
    <submittedName>
        <fullName evidence="3">Flagellar hook-length control protein FliK</fullName>
    </submittedName>
</protein>
<keyword evidence="3" id="KW-0282">Flagellum</keyword>
<dbReference type="Gene3D" id="3.30.750.140">
    <property type="match status" value="1"/>
</dbReference>
<sequence length="359" mass="36975">MVERLPSPGVSATQPVRPAQPLERTGDPRLDALQRTLATMLGSKVPVSVLSRLGDGSFVVRVADMAVRMQLPPGTQPGAQLSMKVLAASPQPTFQLGDATLHAAPAPPGASTAASLAAAVAAATTPLRHTGGQDAAADLSPAARLLSQVLHSAAGEHAAGARTQGGAAVTSPTPLLPQGAPDATQLAGKLAQAIAHSGLFYESHLADWAEGKRSLNELAQEPQARNVPGTAATDPASARMINLQLASHEQGQVLWQGQLAPGQPFEWQVRRQKNREQDGQAGGEDGLEPGWESGLRLRFAALGEIEASVSLHGSRLRIALHAATDSAAALRAGAPRLQEALAAAGTELAALHIQAHEDA</sequence>
<evidence type="ECO:0000256" key="1">
    <source>
        <dbReference type="SAM" id="MobiDB-lite"/>
    </source>
</evidence>
<feature type="region of interest" description="Disordered" evidence="1">
    <location>
        <begin position="1"/>
        <end position="28"/>
    </location>
</feature>
<comment type="caution">
    <text evidence="3">The sequence shown here is derived from an EMBL/GenBank/DDBJ whole genome shotgun (WGS) entry which is preliminary data.</text>
</comment>
<evidence type="ECO:0000313" key="3">
    <source>
        <dbReference type="EMBL" id="MFC3459165.1"/>
    </source>
</evidence>